<evidence type="ECO:0000313" key="8">
    <source>
        <dbReference type="EMBL" id="GJJ13245.1"/>
    </source>
</evidence>
<keyword evidence="3 7" id="KW-0812">Transmembrane</keyword>
<gene>
    <name evidence="8" type="ORF">Clacol_007496</name>
</gene>
<evidence type="ECO:0000256" key="3">
    <source>
        <dbReference type="ARBA" id="ARBA00022692"/>
    </source>
</evidence>
<evidence type="ECO:0000313" key="9">
    <source>
        <dbReference type="Proteomes" id="UP001050691"/>
    </source>
</evidence>
<evidence type="ECO:0000256" key="2">
    <source>
        <dbReference type="ARBA" id="ARBA00022448"/>
    </source>
</evidence>
<comment type="caution">
    <text evidence="8">The sequence shown here is derived from an EMBL/GenBank/DDBJ whole genome shotgun (WGS) entry which is preliminary data.</text>
</comment>
<evidence type="ECO:0000256" key="5">
    <source>
        <dbReference type="ARBA" id="ARBA00023136"/>
    </source>
</evidence>
<feature type="transmembrane region" description="Helical" evidence="7">
    <location>
        <begin position="84"/>
        <end position="108"/>
    </location>
</feature>
<dbReference type="Proteomes" id="UP001050691">
    <property type="component" value="Unassembled WGS sequence"/>
</dbReference>
<feature type="region of interest" description="Disordered" evidence="6">
    <location>
        <begin position="189"/>
        <end position="210"/>
    </location>
</feature>
<evidence type="ECO:0000256" key="4">
    <source>
        <dbReference type="ARBA" id="ARBA00022989"/>
    </source>
</evidence>
<keyword evidence="5 7" id="KW-0472">Membrane</keyword>
<proteinExistence type="predicted"/>
<accession>A0AAV5AFZ7</accession>
<keyword evidence="4 7" id="KW-1133">Transmembrane helix</keyword>
<protein>
    <submittedName>
        <fullName evidence="8">Uncharacterized protein</fullName>
    </submittedName>
</protein>
<organism evidence="8 9">
    <name type="scientific">Clathrus columnatus</name>
    <dbReference type="NCBI Taxonomy" id="1419009"/>
    <lineage>
        <taxon>Eukaryota</taxon>
        <taxon>Fungi</taxon>
        <taxon>Dikarya</taxon>
        <taxon>Basidiomycota</taxon>
        <taxon>Agaricomycotina</taxon>
        <taxon>Agaricomycetes</taxon>
        <taxon>Phallomycetidae</taxon>
        <taxon>Phallales</taxon>
        <taxon>Clathraceae</taxon>
        <taxon>Clathrus</taxon>
    </lineage>
</organism>
<dbReference type="Gene3D" id="1.20.1250.20">
    <property type="entry name" value="MFS general substrate transporter like domains"/>
    <property type="match status" value="1"/>
</dbReference>
<evidence type="ECO:0000256" key="6">
    <source>
        <dbReference type="SAM" id="MobiDB-lite"/>
    </source>
</evidence>
<evidence type="ECO:0000256" key="7">
    <source>
        <dbReference type="SAM" id="Phobius"/>
    </source>
</evidence>
<dbReference type="PANTHER" id="PTHR23511">
    <property type="entry name" value="SYNAPTIC VESICLE GLYCOPROTEIN 2"/>
    <property type="match status" value="1"/>
</dbReference>
<comment type="subcellular location">
    <subcellularLocation>
        <location evidence="1">Membrane</location>
        <topology evidence="1">Multi-pass membrane protein</topology>
    </subcellularLocation>
</comment>
<evidence type="ECO:0000256" key="1">
    <source>
        <dbReference type="ARBA" id="ARBA00004141"/>
    </source>
</evidence>
<dbReference type="GO" id="GO:0016020">
    <property type="term" value="C:membrane"/>
    <property type="evidence" value="ECO:0007669"/>
    <property type="project" value="UniProtKB-SubCell"/>
</dbReference>
<feature type="transmembrane region" description="Helical" evidence="7">
    <location>
        <begin position="327"/>
        <end position="346"/>
    </location>
</feature>
<name>A0AAV5AFZ7_9AGAM</name>
<keyword evidence="9" id="KW-1185">Reference proteome</keyword>
<keyword evidence="2" id="KW-0813">Transport</keyword>
<sequence>MTVAMNQSERHGAIGWGACSDLMGRITAFNATLFFTALFGVLAGFAPTFLSLCVALFCLGSAVGGSMPTDGTLLLEHMPNGKQYLLTALSVFFSFGSVISALVGIFLFRLHESPRYLVHAGRPEDAVVSLQKITEFNGGSLVINLADVEDRRMPLNSDLEIREDASAAVSAQDASLNYSPTAMGNDYIAIPPNVPSGSSPSDLDGEGEREPFLDTKHSDVDSISAAFEPVIPSCLATRLPRLISRPLNGWLYRMSAFTMFNVYLPKLLESISKEDNKTETDLTGTMWDIVIFTSAGCPGAIYIKSNMVNPRLQIGAYLVRTRLGRQYSLALSTFITAAFCVLFAMVNSPWLIRLSTIGIGLSSTWWNGGSFNGRNPVRD</sequence>
<reference evidence="8" key="1">
    <citation type="submission" date="2021-10" db="EMBL/GenBank/DDBJ databases">
        <title>De novo Genome Assembly of Clathrus columnatus (Basidiomycota, Fungi) Using Illumina and Nanopore Sequence Data.</title>
        <authorList>
            <person name="Ogiso-Tanaka E."/>
            <person name="Itagaki H."/>
            <person name="Hosoya T."/>
            <person name="Hosaka K."/>
        </authorList>
    </citation>
    <scope>NUCLEOTIDE SEQUENCE</scope>
    <source>
        <strain evidence="8">MO-923</strain>
    </source>
</reference>
<dbReference type="AlphaFoldDB" id="A0AAV5AFZ7"/>
<feature type="transmembrane region" description="Helical" evidence="7">
    <location>
        <begin position="33"/>
        <end position="64"/>
    </location>
</feature>
<dbReference type="SUPFAM" id="SSF103473">
    <property type="entry name" value="MFS general substrate transporter"/>
    <property type="match status" value="1"/>
</dbReference>
<dbReference type="EMBL" id="BPWL01000008">
    <property type="protein sequence ID" value="GJJ13245.1"/>
    <property type="molecule type" value="Genomic_DNA"/>
</dbReference>
<dbReference type="InterPro" id="IPR036259">
    <property type="entry name" value="MFS_trans_sf"/>
</dbReference>
<dbReference type="PANTHER" id="PTHR23511:SF5">
    <property type="entry name" value="MAJOR FACILITATOR-TYPE TRANSPORTER HXNZ-RELATED"/>
    <property type="match status" value="1"/>
</dbReference>